<evidence type="ECO:0000256" key="1">
    <source>
        <dbReference type="SAM" id="Phobius"/>
    </source>
</evidence>
<feature type="transmembrane region" description="Helical" evidence="1">
    <location>
        <begin position="202"/>
        <end position="222"/>
    </location>
</feature>
<keyword evidence="4" id="KW-1185">Reference proteome</keyword>
<dbReference type="PANTHER" id="PTHR40465">
    <property type="entry name" value="CHROMOSOME 1, WHOLE GENOME SHOTGUN SEQUENCE"/>
    <property type="match status" value="1"/>
</dbReference>
<feature type="transmembrane region" description="Helical" evidence="1">
    <location>
        <begin position="122"/>
        <end position="143"/>
    </location>
</feature>
<dbReference type="RefSeq" id="XP_043014317.1">
    <property type="nucleotide sequence ID" value="XM_043149709.1"/>
</dbReference>
<dbReference type="EMBL" id="CM032182">
    <property type="protein sequence ID" value="KAG7097847.1"/>
    <property type="molecule type" value="Genomic_DNA"/>
</dbReference>
<evidence type="ECO:0000313" key="4">
    <source>
        <dbReference type="Proteomes" id="UP001049176"/>
    </source>
</evidence>
<feature type="transmembrane region" description="Helical" evidence="1">
    <location>
        <begin position="50"/>
        <end position="68"/>
    </location>
</feature>
<dbReference type="KEGG" id="more:E1B28_005162"/>
<dbReference type="InterPro" id="IPR045339">
    <property type="entry name" value="DUF6534"/>
</dbReference>
<feature type="transmembrane region" description="Helical" evidence="1">
    <location>
        <begin position="88"/>
        <end position="110"/>
    </location>
</feature>
<proteinExistence type="predicted"/>
<feature type="transmembrane region" description="Helical" evidence="1">
    <location>
        <begin position="228"/>
        <end position="248"/>
    </location>
</feature>
<organism evidence="3 4">
    <name type="scientific">Marasmius oreades</name>
    <name type="common">fairy-ring Marasmius</name>
    <dbReference type="NCBI Taxonomy" id="181124"/>
    <lineage>
        <taxon>Eukaryota</taxon>
        <taxon>Fungi</taxon>
        <taxon>Dikarya</taxon>
        <taxon>Basidiomycota</taxon>
        <taxon>Agaricomycotina</taxon>
        <taxon>Agaricomycetes</taxon>
        <taxon>Agaricomycetidae</taxon>
        <taxon>Agaricales</taxon>
        <taxon>Marasmiineae</taxon>
        <taxon>Marasmiaceae</taxon>
        <taxon>Marasmius</taxon>
    </lineage>
</organism>
<dbReference type="OrthoDB" id="3223377at2759"/>
<dbReference type="GeneID" id="66074238"/>
<keyword evidence="1" id="KW-1133">Transmembrane helix</keyword>
<dbReference type="AlphaFoldDB" id="A0A9P7V065"/>
<comment type="caution">
    <text evidence="3">The sequence shown here is derived from an EMBL/GenBank/DDBJ whole genome shotgun (WGS) entry which is preliminary data.</text>
</comment>
<gene>
    <name evidence="3" type="ORF">E1B28_005162</name>
</gene>
<feature type="transmembrane region" description="Helical" evidence="1">
    <location>
        <begin position="155"/>
        <end position="182"/>
    </location>
</feature>
<evidence type="ECO:0000259" key="2">
    <source>
        <dbReference type="Pfam" id="PF20152"/>
    </source>
</evidence>
<accession>A0A9P7V065</accession>
<keyword evidence="1" id="KW-0812">Transmembrane</keyword>
<name>A0A9P7V065_9AGAR</name>
<dbReference type="PANTHER" id="PTHR40465:SF1">
    <property type="entry name" value="DUF6534 DOMAIN-CONTAINING PROTEIN"/>
    <property type="match status" value="1"/>
</dbReference>
<sequence>MSTIPSPAILNSAGPFLMGFLLNYGLFGMLTVQVYIYYNAFPNDRILVKAIVYGVYLVDTLQLFMITYEAFQSFVFGFGNPGSFEAINLLWFDCCIIDGLIASVVQLFYAYRLFLLSESKRIAGFIAVISLLQLAGAIATGVLDKGDAGVSRIRANFVVASIWLGGSAGCDITIAVSMTYILSRYDTTFNATRDIVKRIIRLTMETGSLTAAVATADLILYLSSGYPYFMIPVLALAHLYSNSIMVIFNSRVKIEGGRGHWSISNGIAEGHSGLDSLSWTRQEVTVQGYPRSEFSIGVRREVDIDIADGPRSAQLQPNVDLRTHPIQLRELRSNSVEFPVQTKSLEG</sequence>
<reference evidence="3" key="1">
    <citation type="journal article" date="2021" name="Genome Biol. Evol.">
        <title>The assembled and annotated genome of the fairy-ring fungus Marasmius oreades.</title>
        <authorList>
            <person name="Hiltunen M."/>
            <person name="Ament-Velasquez S.L."/>
            <person name="Johannesson H."/>
        </authorList>
    </citation>
    <scope>NUCLEOTIDE SEQUENCE</scope>
    <source>
        <strain evidence="3">03SP1</strain>
    </source>
</reference>
<dbReference type="Pfam" id="PF20152">
    <property type="entry name" value="DUF6534"/>
    <property type="match status" value="1"/>
</dbReference>
<feature type="transmembrane region" description="Helical" evidence="1">
    <location>
        <begin position="16"/>
        <end position="38"/>
    </location>
</feature>
<keyword evidence="1" id="KW-0472">Membrane</keyword>
<protein>
    <recommendedName>
        <fullName evidence="2">DUF6534 domain-containing protein</fullName>
    </recommendedName>
</protein>
<dbReference type="Proteomes" id="UP001049176">
    <property type="component" value="Chromosome 2"/>
</dbReference>
<feature type="domain" description="DUF6534" evidence="2">
    <location>
        <begin position="167"/>
        <end position="252"/>
    </location>
</feature>
<evidence type="ECO:0000313" key="3">
    <source>
        <dbReference type="EMBL" id="KAG7097847.1"/>
    </source>
</evidence>